<dbReference type="SUPFAM" id="SSF52343">
    <property type="entry name" value="Ferredoxin reductase-like, C-terminal NADP-linked domain"/>
    <property type="match status" value="1"/>
</dbReference>
<dbReference type="InterPro" id="IPR001094">
    <property type="entry name" value="Flavdoxin-like"/>
</dbReference>
<sequence length="529" mass="55392">MSGAPLLCLYASQTGNSRGMAKEIASRAVERGYAARSLGMEQWKTLDFDNEPTILVIASSTGNGDCPDNGDKFHRYCKRKTTPAFLSATRFTVLALGDSNYEAFCAVGKEFDKHFERLGGQRFLKRCDVDEVDGIEETVEPWMEKLWTALKALPAPSGAGLAAAAAEPTPTTAAATGAQLIELAAADLSGDDDAVGRSAARPLLAPVVAARWLTSSASSGGALGSEGTRRVLHVEVDVSRGGKAMGFTPGDALGIVPENEPAAVAALLKRLGTSASAPMPSLSDDVPAHLQGCATVGEAFTSRLDLGTVSAWPPLPLLRLLLAGAPSGSGPLREVAEIAVGQRTAATGPRAAHATLHSARVSLEELLDGLGVSAPPALPKLLDALPPLAPRYYSIANAPAADPGRIHLCLSIVDFYATLPGSEKRHLRSGLASSFIARACAPLLGGAAGQKLAAPPQLPVFRREPSGNELRLPADPTTPIVLIGPGTGLAPFRGFLQQRKIEFARSKLGECHVFFGCRREDVRTLHART</sequence>
<dbReference type="InterPro" id="IPR003097">
    <property type="entry name" value="CysJ-like_FAD-binding"/>
</dbReference>
<dbReference type="PANTHER" id="PTHR19384">
    <property type="entry name" value="NITRIC OXIDE SYNTHASE-RELATED"/>
    <property type="match status" value="1"/>
</dbReference>
<keyword evidence="8" id="KW-0521">NADP</keyword>
<reference evidence="15" key="1">
    <citation type="submission" date="2021-01" db="EMBL/GenBank/DDBJ databases">
        <authorList>
            <person name="Corre E."/>
            <person name="Pelletier E."/>
            <person name="Niang G."/>
            <person name="Scheremetjew M."/>
            <person name="Finn R."/>
            <person name="Kale V."/>
            <person name="Holt S."/>
            <person name="Cochrane G."/>
            <person name="Meng A."/>
            <person name="Brown T."/>
            <person name="Cohen L."/>
        </authorList>
    </citation>
    <scope>NUCLEOTIDE SEQUENCE</scope>
    <source>
        <strain evidence="15">UTEX LB 985</strain>
    </source>
</reference>
<feature type="domain" description="FAD-binding FR-type" evidence="14">
    <location>
        <begin position="200"/>
        <end position="473"/>
    </location>
</feature>
<dbReference type="PRINTS" id="PR00371">
    <property type="entry name" value="FPNCR"/>
</dbReference>
<keyword evidence="10" id="KW-0486">Methionine biosynthesis</keyword>
<evidence type="ECO:0000259" key="14">
    <source>
        <dbReference type="PROSITE" id="PS51384"/>
    </source>
</evidence>
<keyword evidence="7" id="KW-0274">FAD</keyword>
<evidence type="ECO:0000256" key="7">
    <source>
        <dbReference type="ARBA" id="ARBA00022827"/>
    </source>
</evidence>
<dbReference type="InterPro" id="IPR017938">
    <property type="entry name" value="Riboflavin_synthase-like_b-brl"/>
</dbReference>
<dbReference type="GO" id="GO:0010181">
    <property type="term" value="F:FMN binding"/>
    <property type="evidence" value="ECO:0007669"/>
    <property type="project" value="InterPro"/>
</dbReference>
<name>A0A7S2DTY9_9EUKA</name>
<evidence type="ECO:0000256" key="10">
    <source>
        <dbReference type="ARBA" id="ARBA00023167"/>
    </source>
</evidence>
<evidence type="ECO:0000256" key="2">
    <source>
        <dbReference type="ARBA" id="ARBA00001974"/>
    </source>
</evidence>
<dbReference type="GO" id="GO:0009086">
    <property type="term" value="P:methionine biosynthetic process"/>
    <property type="evidence" value="ECO:0007669"/>
    <property type="project" value="UniProtKB-KW"/>
</dbReference>
<dbReference type="GO" id="GO:0050660">
    <property type="term" value="F:flavin adenine dinucleotide binding"/>
    <property type="evidence" value="ECO:0007669"/>
    <property type="project" value="TreeGrafter"/>
</dbReference>
<evidence type="ECO:0000256" key="12">
    <source>
        <dbReference type="ARBA" id="ARBA00040659"/>
    </source>
</evidence>
<evidence type="ECO:0000256" key="4">
    <source>
        <dbReference type="ARBA" id="ARBA00022630"/>
    </source>
</evidence>
<feature type="domain" description="Flavodoxin-like" evidence="13">
    <location>
        <begin position="6"/>
        <end position="147"/>
    </location>
</feature>
<dbReference type="GO" id="GO:0005829">
    <property type="term" value="C:cytosol"/>
    <property type="evidence" value="ECO:0007669"/>
    <property type="project" value="TreeGrafter"/>
</dbReference>
<dbReference type="PROSITE" id="PS51384">
    <property type="entry name" value="FAD_FR"/>
    <property type="match status" value="1"/>
</dbReference>
<evidence type="ECO:0000313" key="15">
    <source>
        <dbReference type="EMBL" id="CAD9462977.1"/>
    </source>
</evidence>
<keyword evidence="6" id="KW-0949">S-adenosyl-L-methionine</keyword>
<keyword evidence="4" id="KW-0285">Flavoprotein</keyword>
<evidence type="ECO:0000256" key="5">
    <source>
        <dbReference type="ARBA" id="ARBA00022643"/>
    </source>
</evidence>
<evidence type="ECO:0000256" key="3">
    <source>
        <dbReference type="ARBA" id="ARBA00022605"/>
    </source>
</evidence>
<dbReference type="InterPro" id="IPR001433">
    <property type="entry name" value="OxRdtase_FAD/NAD-bd"/>
</dbReference>
<dbReference type="GO" id="GO:0030586">
    <property type="term" value="F:[methionine synthase] reductase (NADPH) activity"/>
    <property type="evidence" value="ECO:0007669"/>
    <property type="project" value="UniProtKB-EC"/>
</dbReference>
<dbReference type="AlphaFoldDB" id="A0A7S2DTY9"/>
<dbReference type="InterPro" id="IPR039261">
    <property type="entry name" value="FNR_nucleotide-bd"/>
</dbReference>
<comment type="cofactor">
    <cofactor evidence="1">
        <name>FMN</name>
        <dbReference type="ChEBI" id="CHEBI:58210"/>
    </cofactor>
</comment>
<keyword evidence="9" id="KW-0560">Oxidoreductase</keyword>
<evidence type="ECO:0000256" key="9">
    <source>
        <dbReference type="ARBA" id="ARBA00023002"/>
    </source>
</evidence>
<keyword evidence="5" id="KW-0288">FMN</keyword>
<gene>
    <name evidence="15" type="ORF">CBRE1094_LOCUS20236</name>
</gene>
<dbReference type="InterPro" id="IPR008254">
    <property type="entry name" value="Flavodoxin/NO_synth"/>
</dbReference>
<dbReference type="Gene3D" id="3.40.50.80">
    <property type="entry name" value="Nucleotide-binding domain of ferredoxin-NADP reductase (FNR) module"/>
    <property type="match status" value="1"/>
</dbReference>
<evidence type="ECO:0000259" key="13">
    <source>
        <dbReference type="PROSITE" id="PS50902"/>
    </source>
</evidence>
<evidence type="ECO:0000256" key="6">
    <source>
        <dbReference type="ARBA" id="ARBA00022691"/>
    </source>
</evidence>
<accession>A0A7S2DTY9</accession>
<dbReference type="GO" id="GO:0050667">
    <property type="term" value="P:homocysteine metabolic process"/>
    <property type="evidence" value="ECO:0007669"/>
    <property type="project" value="TreeGrafter"/>
</dbReference>
<proteinExistence type="predicted"/>
<protein>
    <recommendedName>
        <fullName evidence="12">Methionine synthase reductase</fullName>
        <ecNumber evidence="11">1.16.1.8</ecNumber>
    </recommendedName>
</protein>
<dbReference type="EMBL" id="HBGU01036937">
    <property type="protein sequence ID" value="CAD9462977.1"/>
    <property type="molecule type" value="Transcribed_RNA"/>
</dbReference>
<evidence type="ECO:0000256" key="1">
    <source>
        <dbReference type="ARBA" id="ARBA00001917"/>
    </source>
</evidence>
<dbReference type="SUPFAM" id="SSF63380">
    <property type="entry name" value="Riboflavin synthase domain-like"/>
    <property type="match status" value="1"/>
</dbReference>
<dbReference type="Pfam" id="PF00258">
    <property type="entry name" value="Flavodoxin_1"/>
    <property type="match status" value="1"/>
</dbReference>
<keyword evidence="3" id="KW-0028">Amino-acid biosynthesis</keyword>
<dbReference type="EC" id="1.16.1.8" evidence="11"/>
<dbReference type="InterPro" id="IPR023173">
    <property type="entry name" value="NADPH_Cyt_P450_Rdtase_alpha"/>
</dbReference>
<dbReference type="Gene3D" id="3.40.50.360">
    <property type="match status" value="1"/>
</dbReference>
<evidence type="ECO:0000256" key="11">
    <source>
        <dbReference type="ARBA" id="ARBA00039088"/>
    </source>
</evidence>
<comment type="cofactor">
    <cofactor evidence="2">
        <name>FAD</name>
        <dbReference type="ChEBI" id="CHEBI:57692"/>
    </cofactor>
</comment>
<dbReference type="InterPro" id="IPR001709">
    <property type="entry name" value="Flavoprot_Pyr_Nucl_cyt_Rdtase"/>
</dbReference>
<evidence type="ECO:0000256" key="8">
    <source>
        <dbReference type="ARBA" id="ARBA00022857"/>
    </source>
</evidence>
<dbReference type="PRINTS" id="PR00369">
    <property type="entry name" value="FLAVODOXIN"/>
</dbReference>
<dbReference type="InterPro" id="IPR017927">
    <property type="entry name" value="FAD-bd_FR_type"/>
</dbReference>
<dbReference type="InterPro" id="IPR029039">
    <property type="entry name" value="Flavoprotein-like_sf"/>
</dbReference>
<dbReference type="SUPFAM" id="SSF52218">
    <property type="entry name" value="Flavoproteins"/>
    <property type="match status" value="1"/>
</dbReference>
<dbReference type="Pfam" id="PF00175">
    <property type="entry name" value="NAD_binding_1"/>
    <property type="match status" value="1"/>
</dbReference>
<dbReference type="Gene3D" id="1.20.990.10">
    <property type="entry name" value="NADPH-cytochrome p450 Reductase, Chain A, domain 3"/>
    <property type="match status" value="1"/>
</dbReference>
<dbReference type="Pfam" id="PF00667">
    <property type="entry name" value="FAD_binding_1"/>
    <property type="match status" value="1"/>
</dbReference>
<dbReference type="Gene3D" id="2.40.30.10">
    <property type="entry name" value="Translation factors"/>
    <property type="match status" value="1"/>
</dbReference>
<dbReference type="PROSITE" id="PS50902">
    <property type="entry name" value="FLAVODOXIN_LIKE"/>
    <property type="match status" value="1"/>
</dbReference>
<dbReference type="PANTHER" id="PTHR19384:SF84">
    <property type="entry name" value="METHIONINE SYNTHASE REDUCTASE"/>
    <property type="match status" value="1"/>
</dbReference>
<organism evidence="15">
    <name type="scientific">Haptolina brevifila</name>
    <dbReference type="NCBI Taxonomy" id="156173"/>
    <lineage>
        <taxon>Eukaryota</taxon>
        <taxon>Haptista</taxon>
        <taxon>Haptophyta</taxon>
        <taxon>Prymnesiophyceae</taxon>
        <taxon>Prymnesiales</taxon>
        <taxon>Prymnesiaceae</taxon>
        <taxon>Haptolina</taxon>
    </lineage>
</organism>